<keyword evidence="1" id="KW-1133">Transmembrane helix</keyword>
<keyword evidence="1" id="KW-0812">Transmembrane</keyword>
<organism evidence="2">
    <name type="scientific">Singulisphaera sp. Ch08</name>
    <dbReference type="NCBI Taxonomy" id="3120278"/>
    <lineage>
        <taxon>Bacteria</taxon>
        <taxon>Pseudomonadati</taxon>
        <taxon>Planctomycetota</taxon>
        <taxon>Planctomycetia</taxon>
        <taxon>Isosphaerales</taxon>
        <taxon>Isosphaeraceae</taxon>
        <taxon>Singulisphaera</taxon>
    </lineage>
</organism>
<feature type="transmembrane region" description="Helical" evidence="1">
    <location>
        <begin position="85"/>
        <end position="106"/>
    </location>
</feature>
<feature type="transmembrane region" description="Helical" evidence="1">
    <location>
        <begin position="61"/>
        <end position="78"/>
    </location>
</feature>
<reference evidence="2" key="1">
    <citation type="submission" date="2024-05" db="EMBL/GenBank/DDBJ databases">
        <title>Planctomycetes of the genus Singulisphaera possess chitinolytic capabilities.</title>
        <authorList>
            <person name="Ivanova A."/>
        </authorList>
    </citation>
    <scope>NUCLEOTIDE SEQUENCE</scope>
    <source>
        <strain evidence="2">Ch08T</strain>
    </source>
</reference>
<accession>A0AAU7CCF7</accession>
<keyword evidence="1" id="KW-0472">Membrane</keyword>
<sequence length="107" mass="11276">MRTDRLIPKAAWLFSLLLGQASLLLGLMVALGWAFAFALLIPQKGAGWVIGSHASLPIEPPLIGLALGGLGLLLAPCGHQPVARYSVAGLILNTVPLVLALILIFFR</sequence>
<protein>
    <submittedName>
        <fullName evidence="2">Uncharacterized protein</fullName>
    </submittedName>
</protein>
<evidence type="ECO:0000313" key="2">
    <source>
        <dbReference type="EMBL" id="XBH02808.1"/>
    </source>
</evidence>
<dbReference type="RefSeq" id="WP_406695550.1">
    <property type="nucleotide sequence ID" value="NZ_CP155447.1"/>
</dbReference>
<dbReference type="AlphaFoldDB" id="A0AAU7CCF7"/>
<gene>
    <name evidence="2" type="ORF">V5E97_31505</name>
</gene>
<dbReference type="EMBL" id="CP155447">
    <property type="protein sequence ID" value="XBH02808.1"/>
    <property type="molecule type" value="Genomic_DNA"/>
</dbReference>
<evidence type="ECO:0000256" key="1">
    <source>
        <dbReference type="SAM" id="Phobius"/>
    </source>
</evidence>
<name>A0AAU7CCF7_9BACT</name>
<proteinExistence type="predicted"/>
<feature type="transmembrane region" description="Helical" evidence="1">
    <location>
        <begin position="12"/>
        <end position="41"/>
    </location>
</feature>